<proteinExistence type="predicted"/>
<comment type="caution">
    <text evidence="1">The sequence shown here is derived from an EMBL/GenBank/DDBJ whole genome shotgun (WGS) entry which is preliminary data.</text>
</comment>
<name>A0A2W5NHH5_9SPHN</name>
<dbReference type="EMBL" id="QFPX01000044">
    <property type="protein sequence ID" value="PZQ50215.1"/>
    <property type="molecule type" value="Genomic_DNA"/>
</dbReference>
<evidence type="ECO:0000313" key="2">
    <source>
        <dbReference type="Proteomes" id="UP000249082"/>
    </source>
</evidence>
<reference evidence="1 2" key="1">
    <citation type="submission" date="2017-08" db="EMBL/GenBank/DDBJ databases">
        <title>Infants hospitalized years apart are colonized by the same room-sourced microbial strains.</title>
        <authorList>
            <person name="Brooks B."/>
            <person name="Olm M.R."/>
            <person name="Firek B.A."/>
            <person name="Baker R."/>
            <person name="Thomas B.C."/>
            <person name="Morowitz M.J."/>
            <person name="Banfield J.F."/>
        </authorList>
    </citation>
    <scope>NUCLEOTIDE SEQUENCE [LARGE SCALE GENOMIC DNA]</scope>
    <source>
        <strain evidence="1">S2_005_002_R2_33</strain>
    </source>
</reference>
<sequence>MSADITLSSAPPVPPKADFAFLIDFKKGEGSASRVFAATHDFIRACEKLDAELVQSIDASIETIMMLEDIEIGSIKTWLRTALKSVDDDALKTLDWKAAVGAYLVKAKYAVIRWTEDTDAPRHLPDLRREIQKIAQETDVRHLPDYSPPSPTALVNAMRDIQGVKDHLIEGDRAVMITPNGDVEMNLTIRWPLEDIEALAVARTIVAPATEMILAVKKPDYLGTSKWELRHGKRTIQAKIENQEWLRRFQNREVDVRPGDALRCTVAIEHLYGHDNELLAERYTILQVNEVLVNRYVSPELPYDQPEA</sequence>
<protein>
    <submittedName>
        <fullName evidence="1">Uncharacterized protein</fullName>
    </submittedName>
</protein>
<dbReference type="Proteomes" id="UP000249082">
    <property type="component" value="Unassembled WGS sequence"/>
</dbReference>
<organism evidence="1 2">
    <name type="scientific">Novosphingobium pentaromativorans</name>
    <dbReference type="NCBI Taxonomy" id="205844"/>
    <lineage>
        <taxon>Bacteria</taxon>
        <taxon>Pseudomonadati</taxon>
        <taxon>Pseudomonadota</taxon>
        <taxon>Alphaproteobacteria</taxon>
        <taxon>Sphingomonadales</taxon>
        <taxon>Sphingomonadaceae</taxon>
        <taxon>Novosphingobium</taxon>
    </lineage>
</organism>
<evidence type="ECO:0000313" key="1">
    <source>
        <dbReference type="EMBL" id="PZQ50215.1"/>
    </source>
</evidence>
<gene>
    <name evidence="1" type="ORF">DI555_23260</name>
</gene>
<dbReference type="AlphaFoldDB" id="A0A2W5NHH5"/>
<accession>A0A2W5NHH5</accession>